<evidence type="ECO:0000313" key="1">
    <source>
        <dbReference type="EMBL" id="SDV46620.1"/>
    </source>
</evidence>
<gene>
    <name evidence="1" type="ORF">SAMN05216551_101490</name>
</gene>
<reference evidence="2" key="1">
    <citation type="submission" date="2016-09" db="EMBL/GenBank/DDBJ databases">
        <authorList>
            <person name="Varghese N."/>
            <person name="Submissions S."/>
        </authorList>
    </citation>
    <scope>NUCLEOTIDE SEQUENCE [LARGE SCALE GENOMIC DNA]</scope>
    <source>
        <strain evidence="2">JS23</strain>
    </source>
</reference>
<proteinExistence type="predicted"/>
<keyword evidence="2" id="KW-1185">Reference proteome</keyword>
<evidence type="ECO:0008006" key="3">
    <source>
        <dbReference type="Google" id="ProtNLM"/>
    </source>
</evidence>
<accession>A0A1H2PKY6</accession>
<name>A0A1H2PKY6_9BURK</name>
<organism evidence="1 2">
    <name type="scientific">Chitinasiproducens palmae</name>
    <dbReference type="NCBI Taxonomy" id="1770053"/>
    <lineage>
        <taxon>Bacteria</taxon>
        <taxon>Pseudomonadati</taxon>
        <taxon>Pseudomonadota</taxon>
        <taxon>Betaproteobacteria</taxon>
        <taxon>Burkholderiales</taxon>
        <taxon>Burkholderiaceae</taxon>
        <taxon>Chitinasiproducens</taxon>
    </lineage>
</organism>
<sequence>MVRAICRIAHSSTIELSAFGDSDTVTPNPFDEAMHWLRKSLGESGHATQQERPSMRCSSDSSCVSRVRLPSDRDSSARWMKSRLAGAMENGVWSESTPICMASRGNEMPNKTVSPRYVKQLDPVACGLACVASLAGVRYESVRRRAFDIFDWSRCARTKSRHLRTLLRTFGIETLQGRAVRKWASVPDRAIVAINPIGDRWHWVVHHRTDGCAMVMDPNAKRPGRTDFGRMRLRSYVAIV</sequence>
<protein>
    <recommendedName>
        <fullName evidence="3">Peptidase C39 domain-containing protein</fullName>
    </recommendedName>
</protein>
<dbReference type="Proteomes" id="UP000243719">
    <property type="component" value="Unassembled WGS sequence"/>
</dbReference>
<dbReference type="AlphaFoldDB" id="A0A1H2PKY6"/>
<dbReference type="EMBL" id="FNLO01000001">
    <property type="protein sequence ID" value="SDV46620.1"/>
    <property type="molecule type" value="Genomic_DNA"/>
</dbReference>
<evidence type="ECO:0000313" key="2">
    <source>
        <dbReference type="Proteomes" id="UP000243719"/>
    </source>
</evidence>